<organism evidence="2 3">
    <name type="scientific">Methylohalomonas lacus</name>
    <dbReference type="NCBI Taxonomy" id="398773"/>
    <lineage>
        <taxon>Bacteria</taxon>
        <taxon>Pseudomonadati</taxon>
        <taxon>Pseudomonadota</taxon>
        <taxon>Gammaproteobacteria</taxon>
        <taxon>Methylohalomonadales</taxon>
        <taxon>Methylohalomonadaceae</taxon>
        <taxon>Methylohalomonas</taxon>
    </lineage>
</organism>
<evidence type="ECO:0000256" key="1">
    <source>
        <dbReference type="SAM" id="MobiDB-lite"/>
    </source>
</evidence>
<dbReference type="AlphaFoldDB" id="A0AAE3L162"/>
<evidence type="ECO:0000313" key="2">
    <source>
        <dbReference type="EMBL" id="MCS3903130.1"/>
    </source>
</evidence>
<protein>
    <submittedName>
        <fullName evidence="2">Kynureninase</fullName>
    </submittedName>
</protein>
<dbReference type="Proteomes" id="UP001204445">
    <property type="component" value="Unassembled WGS sequence"/>
</dbReference>
<name>A0AAE3L162_9GAMM</name>
<dbReference type="RefSeq" id="WP_259054744.1">
    <property type="nucleotide sequence ID" value="NZ_JANUCT010000006.1"/>
</dbReference>
<dbReference type="EMBL" id="JANUCT010000006">
    <property type="protein sequence ID" value="MCS3903130.1"/>
    <property type="molecule type" value="Genomic_DNA"/>
</dbReference>
<reference evidence="2" key="1">
    <citation type="submission" date="2022-08" db="EMBL/GenBank/DDBJ databases">
        <title>Genomic Encyclopedia of Type Strains, Phase III (KMG-III): the genomes of soil and plant-associated and newly described type strains.</title>
        <authorList>
            <person name="Whitman W."/>
        </authorList>
    </citation>
    <scope>NUCLEOTIDE SEQUENCE</scope>
    <source>
        <strain evidence="2">HMT 1</strain>
    </source>
</reference>
<feature type="region of interest" description="Disordered" evidence="1">
    <location>
        <begin position="97"/>
        <end position="125"/>
    </location>
</feature>
<keyword evidence="3" id="KW-1185">Reference proteome</keyword>
<proteinExistence type="predicted"/>
<feature type="compositionally biased region" description="Basic residues" evidence="1">
    <location>
        <begin position="108"/>
        <end position="125"/>
    </location>
</feature>
<dbReference type="InterPro" id="IPR053785">
    <property type="entry name" value="PhaP6-like"/>
</dbReference>
<evidence type="ECO:0000313" key="3">
    <source>
        <dbReference type="Proteomes" id="UP001204445"/>
    </source>
</evidence>
<comment type="caution">
    <text evidence="2">The sequence shown here is derived from an EMBL/GenBank/DDBJ whole genome shotgun (WGS) entry which is preliminary data.</text>
</comment>
<dbReference type="NCBIfam" id="NF045536">
    <property type="entry name" value="phasin_PhaP6"/>
    <property type="match status" value="1"/>
</dbReference>
<gene>
    <name evidence="2" type="ORF">J2T55_001147</name>
</gene>
<sequence>MTDDMMQLAMAAPVVVAQRMMRMALAGTSPSASDRKEMKRMSAEKVAALTESWNNTATQMTRAYIGLSFDVMRLAWSPLYRKGSSVNTAVERFSNAATTSMQKSLGPIRRRAVANSKRLGRKGRS</sequence>
<accession>A0AAE3L162</accession>